<dbReference type="RefSeq" id="WP_262431739.1">
    <property type="nucleotide sequence ID" value="NZ_JACRTE010000004.1"/>
</dbReference>
<organism evidence="2 3">
    <name type="scientific">Qingrenia yutianensis</name>
    <dbReference type="NCBI Taxonomy" id="2763676"/>
    <lineage>
        <taxon>Bacteria</taxon>
        <taxon>Bacillati</taxon>
        <taxon>Bacillota</taxon>
        <taxon>Clostridia</taxon>
        <taxon>Eubacteriales</taxon>
        <taxon>Oscillospiraceae</taxon>
        <taxon>Qingrenia</taxon>
    </lineage>
</organism>
<evidence type="ECO:0000313" key="2">
    <source>
        <dbReference type="EMBL" id="MBC8596221.1"/>
    </source>
</evidence>
<reference evidence="2" key="1">
    <citation type="submission" date="2020-08" db="EMBL/GenBank/DDBJ databases">
        <title>Genome public.</title>
        <authorList>
            <person name="Liu C."/>
            <person name="Sun Q."/>
        </authorList>
    </citation>
    <scope>NUCLEOTIDE SEQUENCE</scope>
    <source>
        <strain evidence="2">NSJ-50</strain>
    </source>
</reference>
<gene>
    <name evidence="2" type="ORF">H8706_04970</name>
</gene>
<dbReference type="PANTHER" id="PTHR37423:SF2">
    <property type="entry name" value="MEMBRANE-BOUND LYTIC MUREIN TRANSGLYCOSYLASE C"/>
    <property type="match status" value="1"/>
</dbReference>
<dbReference type="Pfam" id="PF01464">
    <property type="entry name" value="SLT"/>
    <property type="match status" value="1"/>
</dbReference>
<dbReference type="InterPro" id="IPR023346">
    <property type="entry name" value="Lysozyme-like_dom_sf"/>
</dbReference>
<evidence type="ECO:0000313" key="3">
    <source>
        <dbReference type="Proteomes" id="UP000647416"/>
    </source>
</evidence>
<name>A0A926ISP0_9FIRM</name>
<dbReference type="PANTHER" id="PTHR37423">
    <property type="entry name" value="SOLUBLE LYTIC MUREIN TRANSGLYCOSYLASE-RELATED"/>
    <property type="match status" value="1"/>
</dbReference>
<accession>A0A926ISP0</accession>
<dbReference type="Proteomes" id="UP000647416">
    <property type="component" value="Unassembled WGS sequence"/>
</dbReference>
<keyword evidence="3" id="KW-1185">Reference proteome</keyword>
<dbReference type="InterPro" id="IPR008258">
    <property type="entry name" value="Transglycosylase_SLT_dom_1"/>
</dbReference>
<dbReference type="PROSITE" id="PS51257">
    <property type="entry name" value="PROKAR_LIPOPROTEIN"/>
    <property type="match status" value="1"/>
</dbReference>
<evidence type="ECO:0000259" key="1">
    <source>
        <dbReference type="Pfam" id="PF01464"/>
    </source>
</evidence>
<dbReference type="CDD" id="cd16896">
    <property type="entry name" value="LT_Slt70-like"/>
    <property type="match status" value="1"/>
</dbReference>
<sequence length="182" mass="20671">MYKFFKRLIIFALIAVIAACAFKTPILKAIYPIGYIDEIDENSQRFNVDKYLVMGVISAESGFDHQAQSHKGAMGAMQVKEDTAEWCNEHFALNLDVSNLYNPSVNITVGCSYLEYLIDMFDGDAYVALAAYNAGLGNVKNWLKDKNYSSDGKTLDKIPFKETDEYVKKVLKRRDIYKKLYG</sequence>
<dbReference type="Gene3D" id="1.10.530.10">
    <property type="match status" value="1"/>
</dbReference>
<dbReference type="SUPFAM" id="SSF53955">
    <property type="entry name" value="Lysozyme-like"/>
    <property type="match status" value="1"/>
</dbReference>
<proteinExistence type="predicted"/>
<dbReference type="AlphaFoldDB" id="A0A926ISP0"/>
<feature type="domain" description="Transglycosylase SLT" evidence="1">
    <location>
        <begin position="39"/>
        <end position="148"/>
    </location>
</feature>
<dbReference type="EMBL" id="JACRTE010000004">
    <property type="protein sequence ID" value="MBC8596221.1"/>
    <property type="molecule type" value="Genomic_DNA"/>
</dbReference>
<protein>
    <submittedName>
        <fullName evidence="2">Lytic transglycosylase domain-containing protein</fullName>
    </submittedName>
</protein>
<comment type="caution">
    <text evidence="2">The sequence shown here is derived from an EMBL/GenBank/DDBJ whole genome shotgun (WGS) entry which is preliminary data.</text>
</comment>